<dbReference type="GeneID" id="28735767"/>
<dbReference type="Proteomes" id="UP000038010">
    <property type="component" value="Unassembled WGS sequence"/>
</dbReference>
<comment type="caution">
    <text evidence="2">The sequence shown here is derived from an EMBL/GenBank/DDBJ whole genome shotgun (WGS) entry which is preliminary data.</text>
</comment>
<gene>
    <name evidence="2" type="ORF">AB675_3803</name>
</gene>
<evidence type="ECO:0000313" key="2">
    <source>
        <dbReference type="EMBL" id="KPI35285.1"/>
    </source>
</evidence>
<keyword evidence="3" id="KW-1185">Reference proteome</keyword>
<accession>A0A0N1HHK3</accession>
<name>A0A0N1HHK3_9EURO</name>
<dbReference type="RefSeq" id="XP_017995248.1">
    <property type="nucleotide sequence ID" value="XM_018143887.1"/>
</dbReference>
<dbReference type="VEuPathDB" id="FungiDB:AB675_3803"/>
<dbReference type="EMBL" id="LFJN01000042">
    <property type="protein sequence ID" value="KPI35285.1"/>
    <property type="molecule type" value="Genomic_DNA"/>
</dbReference>
<feature type="region of interest" description="Disordered" evidence="1">
    <location>
        <begin position="1"/>
        <end position="21"/>
    </location>
</feature>
<reference evidence="2 3" key="1">
    <citation type="submission" date="2015-06" db="EMBL/GenBank/DDBJ databases">
        <title>Draft genome of the ant-associated black yeast Phialophora attae CBS 131958.</title>
        <authorList>
            <person name="Moreno L.F."/>
            <person name="Stielow B.J."/>
            <person name="de Hoog S."/>
            <person name="Vicente V.A."/>
            <person name="Weiss V.A."/>
            <person name="de Vries M."/>
            <person name="Cruz L.M."/>
            <person name="Souza E.M."/>
        </authorList>
    </citation>
    <scope>NUCLEOTIDE SEQUENCE [LARGE SCALE GENOMIC DNA]</scope>
    <source>
        <strain evidence="2 3">CBS 131958</strain>
    </source>
</reference>
<evidence type="ECO:0000313" key="3">
    <source>
        <dbReference type="Proteomes" id="UP000038010"/>
    </source>
</evidence>
<protein>
    <submittedName>
        <fullName evidence="2">Uncharacterized protein</fullName>
    </submittedName>
</protein>
<dbReference type="AlphaFoldDB" id="A0A0N1HHK3"/>
<organism evidence="2 3">
    <name type="scientific">Cyphellophora attinorum</name>
    <dbReference type="NCBI Taxonomy" id="1664694"/>
    <lineage>
        <taxon>Eukaryota</taxon>
        <taxon>Fungi</taxon>
        <taxon>Dikarya</taxon>
        <taxon>Ascomycota</taxon>
        <taxon>Pezizomycotina</taxon>
        <taxon>Eurotiomycetes</taxon>
        <taxon>Chaetothyriomycetidae</taxon>
        <taxon>Chaetothyriales</taxon>
        <taxon>Cyphellophoraceae</taxon>
        <taxon>Cyphellophora</taxon>
    </lineage>
</organism>
<proteinExistence type="predicted"/>
<sequence length="108" mass="12298">MPAEEKKFPAEGKYYPGNYNSSADSEPFFPIDDIPGTQEDTVENQVLLIQYADAFRRPGEPTPAQLRVHPANRVLPPPGVKGFKKERLEHFLRKFPDRPAPERRHSIG</sequence>
<evidence type="ECO:0000256" key="1">
    <source>
        <dbReference type="SAM" id="MobiDB-lite"/>
    </source>
</evidence>
<feature type="compositionally biased region" description="Basic and acidic residues" evidence="1">
    <location>
        <begin position="1"/>
        <end position="10"/>
    </location>
</feature>